<reference evidence="3 4" key="1">
    <citation type="submission" date="2015-11" db="EMBL/GenBank/DDBJ databases">
        <title>Genomic analysis of 38 Legionella species identifies large and diverse effector repertoires.</title>
        <authorList>
            <person name="Burstein D."/>
            <person name="Amaro F."/>
            <person name="Zusman T."/>
            <person name="Lifshitz Z."/>
            <person name="Cohen O."/>
            <person name="Gilbert J.A."/>
            <person name="Pupko T."/>
            <person name="Shuman H.A."/>
            <person name="Segal G."/>
        </authorList>
    </citation>
    <scope>NUCLEOTIDE SEQUENCE [LARGE SCALE GENOMIC DNA]</scope>
    <source>
        <strain evidence="3 4">ATCC 51914</strain>
    </source>
</reference>
<keyword evidence="1" id="KW-0472">Membrane</keyword>
<name>A0A0W1A1C8_9GAMM</name>
<dbReference type="Proteomes" id="UP000054729">
    <property type="component" value="Unassembled WGS sequence"/>
</dbReference>
<comment type="caution">
    <text evidence="3">The sequence shown here is derived from an EMBL/GenBank/DDBJ whole genome shotgun (WGS) entry which is preliminary data.</text>
</comment>
<accession>A0A0W1A1C8</accession>
<dbReference type="NCBIfam" id="NF043056">
    <property type="entry name" value="T4SS_LegK1"/>
    <property type="match status" value="1"/>
</dbReference>
<dbReference type="STRING" id="66969.Lwal_3153"/>
<dbReference type="PROSITE" id="PS50011">
    <property type="entry name" value="PROTEIN_KINASE_DOM"/>
    <property type="match status" value="1"/>
</dbReference>
<dbReference type="Gene3D" id="1.10.510.10">
    <property type="entry name" value="Transferase(Phosphotransferase) domain 1"/>
    <property type="match status" value="1"/>
</dbReference>
<dbReference type="EMBL" id="LNZB01000060">
    <property type="protein sequence ID" value="KTD75112.1"/>
    <property type="molecule type" value="Genomic_DNA"/>
</dbReference>
<dbReference type="OrthoDB" id="4103069at2"/>
<feature type="transmembrane region" description="Helical" evidence="1">
    <location>
        <begin position="467"/>
        <end position="492"/>
    </location>
</feature>
<keyword evidence="1" id="KW-1133">Transmembrane helix</keyword>
<evidence type="ECO:0000313" key="3">
    <source>
        <dbReference type="EMBL" id="KTD75112.1"/>
    </source>
</evidence>
<dbReference type="SMART" id="SM00220">
    <property type="entry name" value="S_TKc"/>
    <property type="match status" value="1"/>
</dbReference>
<evidence type="ECO:0000256" key="1">
    <source>
        <dbReference type="SAM" id="Phobius"/>
    </source>
</evidence>
<dbReference type="InterPro" id="IPR000719">
    <property type="entry name" value="Prot_kinase_dom"/>
</dbReference>
<protein>
    <submittedName>
        <fullName evidence="3">Serine/threonine-protein kinase</fullName>
    </submittedName>
</protein>
<dbReference type="AlphaFoldDB" id="A0A0W1A1C8"/>
<keyword evidence="4" id="KW-1185">Reference proteome</keyword>
<keyword evidence="3" id="KW-0418">Kinase</keyword>
<dbReference type="PANTHER" id="PTHR44167">
    <property type="entry name" value="OVARIAN-SPECIFIC SERINE/THREONINE-PROTEIN KINASE LOK-RELATED"/>
    <property type="match status" value="1"/>
</dbReference>
<dbReference type="GO" id="GO:0005524">
    <property type="term" value="F:ATP binding"/>
    <property type="evidence" value="ECO:0007669"/>
    <property type="project" value="InterPro"/>
</dbReference>
<dbReference type="InterPro" id="IPR008271">
    <property type="entry name" value="Ser/Thr_kinase_AS"/>
</dbReference>
<dbReference type="PATRIC" id="fig|66969.6.peg.3441"/>
<dbReference type="PROSITE" id="PS00108">
    <property type="entry name" value="PROTEIN_KINASE_ST"/>
    <property type="match status" value="1"/>
</dbReference>
<feature type="domain" description="Protein kinase" evidence="2">
    <location>
        <begin position="88"/>
        <end position="372"/>
    </location>
</feature>
<gene>
    <name evidence="3" type="primary">lok_2</name>
    <name evidence="3" type="ORF">Lwal_3153</name>
</gene>
<sequence>MTFKIDLQQLDELKTSHVNVYEALERFLTDVNSPSVLYGNEGVQTGAYSPKLYTYRYKQISYSFHFKQTILRNERASGKSGFRYDYFEKANSPYRAGGFGAVYPIMGTITFTQDHFVHKRSLNKVVKHEHFQKANRKNAIIQEYKGLVQAGHLKVKPPLFNQNLDECNSFLIMEKAEGQTLESLLHPDKCSKLLSLQQRIELTIAILQAIQSQIVERKLIHRDIKPGNIIVNFAFSPPKVTIIDFGFIIEEGKQDKLRCGTRAYRSPESFEKNPIYSTKSDSWSAGRVLSYLWGDVYENYYMAKNKDRNYLLSIVKNAQLFSEPELELYLSEEDKGQIKTIIELMTTVSTDKRISIADALKSFQTIDFAKYLNTSLEETVNLTRFNVQVSLIEQKLLCLRVQSESLRNRHYPFEAAKMSRLEQRVSAYTDLLKKNPTPFLIEQYKSICSKEIEHSKSQLSHHRDLNWLLGEISIAIVLLGFGYVIALGVNYYSTGRLGLFSQTNSEKLLSNADETILQLMI</sequence>
<dbReference type="RefSeq" id="WP_058481740.1">
    <property type="nucleotide sequence ID" value="NZ_CAAAIQ010000005.1"/>
</dbReference>
<keyword evidence="3" id="KW-0808">Transferase</keyword>
<keyword evidence="1" id="KW-0812">Transmembrane</keyword>
<organism evidence="3 4">
    <name type="scientific">Legionella waltersii</name>
    <dbReference type="NCBI Taxonomy" id="66969"/>
    <lineage>
        <taxon>Bacteria</taxon>
        <taxon>Pseudomonadati</taxon>
        <taxon>Pseudomonadota</taxon>
        <taxon>Gammaproteobacteria</taxon>
        <taxon>Legionellales</taxon>
        <taxon>Legionellaceae</taxon>
        <taxon>Legionella</taxon>
    </lineage>
</organism>
<dbReference type="InterPro" id="IPR049986">
    <property type="entry name" value="T4SS_LegK1"/>
</dbReference>
<dbReference type="GO" id="GO:0004674">
    <property type="term" value="F:protein serine/threonine kinase activity"/>
    <property type="evidence" value="ECO:0007669"/>
    <property type="project" value="TreeGrafter"/>
</dbReference>
<dbReference type="SUPFAM" id="SSF56112">
    <property type="entry name" value="Protein kinase-like (PK-like)"/>
    <property type="match status" value="1"/>
</dbReference>
<evidence type="ECO:0000313" key="4">
    <source>
        <dbReference type="Proteomes" id="UP000054729"/>
    </source>
</evidence>
<dbReference type="PANTHER" id="PTHR44167:SF24">
    <property type="entry name" value="SERINE_THREONINE-PROTEIN KINASE CHK2"/>
    <property type="match status" value="1"/>
</dbReference>
<evidence type="ECO:0000259" key="2">
    <source>
        <dbReference type="PROSITE" id="PS50011"/>
    </source>
</evidence>
<dbReference type="CDD" id="cd00180">
    <property type="entry name" value="PKc"/>
    <property type="match status" value="1"/>
</dbReference>
<proteinExistence type="predicted"/>
<dbReference type="Pfam" id="PF00069">
    <property type="entry name" value="Pkinase"/>
    <property type="match status" value="1"/>
</dbReference>
<dbReference type="GO" id="GO:0005737">
    <property type="term" value="C:cytoplasm"/>
    <property type="evidence" value="ECO:0007669"/>
    <property type="project" value="TreeGrafter"/>
</dbReference>
<dbReference type="InterPro" id="IPR011009">
    <property type="entry name" value="Kinase-like_dom_sf"/>
</dbReference>